<dbReference type="SUPFAM" id="SSF53474">
    <property type="entry name" value="alpha/beta-Hydrolases"/>
    <property type="match status" value="1"/>
</dbReference>
<name>A0A5C0AYM1_9BURK</name>
<sequence length="358" mass="38246">MRTIFIIMFGPQSGATDFILMSYMNNRTAELARMLTHTGRWLPLFAGAALLTACGHGANVASTGAPNPVSTPDKTTAAHTDALGTATPMSLPGAYEFSMQSSQGKDYKIFVAVPEGKPPAEGFPVLYLLDGNAYFVSAASTMRGQSSFASMSRVQPVMVVGVGYPGEYLLNGERRSFDFLPVANGSDSAQFAALRAKPGGADAFLSFLVDELRPALARRYAIDPARQSLSGHSLGGYFTLHALLSRPDAFRSYAAISPSIWWDDARLLKEAEARLPSLVKPAGGPGIDVYLAVSPQELPSHPDRSAVMLSNAQTMNVMLSRAAKQGIHTRYQELPGENHISTNMAAMSAILRQASGNP</sequence>
<dbReference type="PANTHER" id="PTHR40841:SF2">
    <property type="entry name" value="SIDEROPHORE-DEGRADING ESTERASE (EUROFUNG)"/>
    <property type="match status" value="1"/>
</dbReference>
<evidence type="ECO:0000313" key="4">
    <source>
        <dbReference type="Proteomes" id="UP000325161"/>
    </source>
</evidence>
<dbReference type="GO" id="GO:0016788">
    <property type="term" value="F:hydrolase activity, acting on ester bonds"/>
    <property type="evidence" value="ECO:0007669"/>
    <property type="project" value="TreeGrafter"/>
</dbReference>
<dbReference type="Gene3D" id="3.40.50.1820">
    <property type="entry name" value="alpha/beta hydrolase"/>
    <property type="match status" value="1"/>
</dbReference>
<gene>
    <name evidence="3" type="ORF">FXN63_07265</name>
</gene>
<evidence type="ECO:0000256" key="1">
    <source>
        <dbReference type="ARBA" id="ARBA00005622"/>
    </source>
</evidence>
<dbReference type="EMBL" id="CP043046">
    <property type="protein sequence ID" value="QEI05661.1"/>
    <property type="molecule type" value="Genomic_DNA"/>
</dbReference>
<dbReference type="InterPro" id="IPR029058">
    <property type="entry name" value="AB_hydrolase_fold"/>
</dbReference>
<protein>
    <submittedName>
        <fullName evidence="3">Alpha/beta hydrolase</fullName>
    </submittedName>
</protein>
<evidence type="ECO:0000313" key="3">
    <source>
        <dbReference type="EMBL" id="QEI05661.1"/>
    </source>
</evidence>
<dbReference type="AlphaFoldDB" id="A0A5C0AYM1"/>
<keyword evidence="4" id="KW-1185">Reference proteome</keyword>
<organism evidence="3 4">
    <name type="scientific">Pigmentiphaga aceris</name>
    <dbReference type="NCBI Taxonomy" id="1940612"/>
    <lineage>
        <taxon>Bacteria</taxon>
        <taxon>Pseudomonadati</taxon>
        <taxon>Pseudomonadota</taxon>
        <taxon>Betaproteobacteria</taxon>
        <taxon>Burkholderiales</taxon>
        <taxon>Alcaligenaceae</taxon>
        <taxon>Pigmentiphaga</taxon>
    </lineage>
</organism>
<dbReference type="KEGG" id="pacr:FXN63_07265"/>
<proteinExistence type="inferred from homology"/>
<keyword evidence="2 3" id="KW-0378">Hydrolase</keyword>
<comment type="similarity">
    <text evidence="1">Belongs to the esterase D family.</text>
</comment>
<dbReference type="OrthoDB" id="9784036at2"/>
<dbReference type="PANTHER" id="PTHR40841">
    <property type="entry name" value="SIDEROPHORE TRIACETYLFUSARININE C ESTERASE"/>
    <property type="match status" value="1"/>
</dbReference>
<reference evidence="3 4" key="1">
    <citation type="submission" date="2019-08" db="EMBL/GenBank/DDBJ databases">
        <title>Amphibian skin-associated Pigmentiphaga: genome sequence and occurrence across geography and hosts.</title>
        <authorList>
            <person name="Bletz M.C."/>
            <person name="Bunk B."/>
            <person name="Sproeer C."/>
            <person name="Biwer P."/>
            <person name="Reiter S."/>
            <person name="Rabemananjara F.C.E."/>
            <person name="Schulz S."/>
            <person name="Overmann J."/>
            <person name="Vences M."/>
        </authorList>
    </citation>
    <scope>NUCLEOTIDE SEQUENCE [LARGE SCALE GENOMIC DNA]</scope>
    <source>
        <strain evidence="3 4">Mada1488</strain>
    </source>
</reference>
<dbReference type="Proteomes" id="UP000325161">
    <property type="component" value="Chromosome"/>
</dbReference>
<dbReference type="Pfam" id="PF00756">
    <property type="entry name" value="Esterase"/>
    <property type="match status" value="1"/>
</dbReference>
<accession>A0A5C0AYM1</accession>
<dbReference type="InterPro" id="IPR052558">
    <property type="entry name" value="Siderophore_Hydrolase_D"/>
</dbReference>
<dbReference type="InterPro" id="IPR000801">
    <property type="entry name" value="Esterase-like"/>
</dbReference>
<evidence type="ECO:0000256" key="2">
    <source>
        <dbReference type="ARBA" id="ARBA00022801"/>
    </source>
</evidence>